<evidence type="ECO:0000313" key="1">
    <source>
        <dbReference type="EMBL" id="MBX42714.1"/>
    </source>
</evidence>
<protein>
    <submittedName>
        <fullName evidence="1">Uncharacterized protein</fullName>
    </submittedName>
</protein>
<proteinExistence type="predicted"/>
<dbReference type="AlphaFoldDB" id="A0A2P2NJV3"/>
<organism evidence="1">
    <name type="scientific">Rhizophora mucronata</name>
    <name type="common">Asiatic mangrove</name>
    <dbReference type="NCBI Taxonomy" id="61149"/>
    <lineage>
        <taxon>Eukaryota</taxon>
        <taxon>Viridiplantae</taxon>
        <taxon>Streptophyta</taxon>
        <taxon>Embryophyta</taxon>
        <taxon>Tracheophyta</taxon>
        <taxon>Spermatophyta</taxon>
        <taxon>Magnoliopsida</taxon>
        <taxon>eudicotyledons</taxon>
        <taxon>Gunneridae</taxon>
        <taxon>Pentapetalae</taxon>
        <taxon>rosids</taxon>
        <taxon>fabids</taxon>
        <taxon>Malpighiales</taxon>
        <taxon>Rhizophoraceae</taxon>
        <taxon>Rhizophora</taxon>
    </lineage>
</organism>
<sequence length="31" mass="3731">MYYIFPSQEHIFPEILLSHMLLIELFVSLCC</sequence>
<name>A0A2P2NJV3_RHIMU</name>
<accession>A0A2P2NJV3</accession>
<dbReference type="EMBL" id="GGEC01062230">
    <property type="protein sequence ID" value="MBX42714.1"/>
    <property type="molecule type" value="Transcribed_RNA"/>
</dbReference>
<reference evidence="1" key="1">
    <citation type="submission" date="2018-02" db="EMBL/GenBank/DDBJ databases">
        <title>Rhizophora mucronata_Transcriptome.</title>
        <authorList>
            <person name="Meera S.P."/>
            <person name="Sreeshan A."/>
            <person name="Augustine A."/>
        </authorList>
    </citation>
    <scope>NUCLEOTIDE SEQUENCE</scope>
    <source>
        <tissue evidence="1">Leaf</tissue>
    </source>
</reference>